<keyword evidence="3" id="KW-1185">Reference proteome</keyword>
<accession>A0ABV6IUL8</accession>
<proteinExistence type="inferred from homology"/>
<dbReference type="EMBL" id="JBHLVZ010000043">
    <property type="protein sequence ID" value="MFC0387007.1"/>
    <property type="molecule type" value="Genomic_DNA"/>
</dbReference>
<comment type="caution">
    <text evidence="2">The sequence shown here is derived from an EMBL/GenBank/DDBJ whole genome shotgun (WGS) entry which is preliminary data.</text>
</comment>
<evidence type="ECO:0000256" key="1">
    <source>
        <dbReference type="ARBA" id="ARBA00038414"/>
    </source>
</evidence>
<dbReference type="InterPro" id="IPR015942">
    <property type="entry name" value="Asp/Glu/hydantoin_racemase"/>
</dbReference>
<dbReference type="InterPro" id="IPR053714">
    <property type="entry name" value="Iso_Racemase_Enz_sf"/>
</dbReference>
<evidence type="ECO:0000313" key="3">
    <source>
        <dbReference type="Proteomes" id="UP001589789"/>
    </source>
</evidence>
<dbReference type="RefSeq" id="WP_377052029.1">
    <property type="nucleotide sequence ID" value="NZ_JBHLVZ010000043.1"/>
</dbReference>
<dbReference type="Pfam" id="PF01177">
    <property type="entry name" value="Asp_Glu_race"/>
    <property type="match status" value="1"/>
</dbReference>
<gene>
    <name evidence="2" type="ORF">ACFFIC_15825</name>
</gene>
<reference evidence="2 3" key="1">
    <citation type="submission" date="2024-09" db="EMBL/GenBank/DDBJ databases">
        <authorList>
            <person name="Sun Q."/>
            <person name="Mori K."/>
        </authorList>
    </citation>
    <scope>NUCLEOTIDE SEQUENCE [LARGE SCALE GENOMIC DNA]</scope>
    <source>
        <strain evidence="2 3">CCM 7468</strain>
    </source>
</reference>
<name>A0ABV6IUL8_9PROT</name>
<dbReference type="Proteomes" id="UP001589789">
    <property type="component" value="Unassembled WGS sequence"/>
</dbReference>
<evidence type="ECO:0000313" key="2">
    <source>
        <dbReference type="EMBL" id="MFC0387007.1"/>
    </source>
</evidence>
<organism evidence="2 3">
    <name type="scientific">Muricoccus vinaceus</name>
    <dbReference type="NCBI Taxonomy" id="424704"/>
    <lineage>
        <taxon>Bacteria</taxon>
        <taxon>Pseudomonadati</taxon>
        <taxon>Pseudomonadota</taxon>
        <taxon>Alphaproteobacteria</taxon>
        <taxon>Acetobacterales</taxon>
        <taxon>Roseomonadaceae</taxon>
        <taxon>Muricoccus</taxon>
    </lineage>
</organism>
<dbReference type="Gene3D" id="3.40.50.12500">
    <property type="match status" value="1"/>
</dbReference>
<comment type="similarity">
    <text evidence="1">Belongs to the HyuE racemase family.</text>
</comment>
<protein>
    <submittedName>
        <fullName evidence="2">Aspartate/glutamate racemase family protein</fullName>
    </submittedName>
</protein>
<sequence length="228" mass="23918">MTATGARKRVMLIHALRDSLAPIHAAFAASWPEAETHDLLDSSLSADHAADDGRLGLKMTERFRTVGRYAADAGPEGRGSDAILFTCSAFGPAIDAVKRDQRIPVLKPNESAFGEAIGHGNRIGLLCTFPPARAPMLAELEAMGREQGKALVVEARLVEGALAALQAGRGEEHDALIAAAAAALPPVDSIVIAQFSMARSAPAVRARVNVPVLTTPDSAVSALRSMLR</sequence>